<dbReference type="EMBL" id="UINC01001192">
    <property type="protein sequence ID" value="SUZ73823.1"/>
    <property type="molecule type" value="Genomic_DNA"/>
</dbReference>
<dbReference type="Gene3D" id="3.40.50.10320">
    <property type="entry name" value="LmbE-like"/>
    <property type="match status" value="1"/>
</dbReference>
<dbReference type="PANTHER" id="PTHR12993">
    <property type="entry name" value="N-ACETYLGLUCOSAMINYL-PHOSPHATIDYLINOSITOL DE-N-ACETYLASE-RELATED"/>
    <property type="match status" value="1"/>
</dbReference>
<dbReference type="InterPro" id="IPR003737">
    <property type="entry name" value="GlcNAc_PI_deacetylase-related"/>
</dbReference>
<evidence type="ECO:0000313" key="1">
    <source>
        <dbReference type="EMBL" id="SUZ73823.1"/>
    </source>
</evidence>
<dbReference type="PANTHER" id="PTHR12993:SF26">
    <property type="entry name" value="1D-MYO-INOSITOL 2-ACETAMIDO-2-DEOXY-ALPHA-D-GLUCOPYRANOSIDE DEACETYLASE"/>
    <property type="match status" value="1"/>
</dbReference>
<name>A0A381Q858_9ZZZZ</name>
<dbReference type="AlphaFoldDB" id="A0A381Q858"/>
<dbReference type="GO" id="GO:0016811">
    <property type="term" value="F:hydrolase activity, acting on carbon-nitrogen (but not peptide) bonds, in linear amides"/>
    <property type="evidence" value="ECO:0007669"/>
    <property type="project" value="TreeGrafter"/>
</dbReference>
<evidence type="ECO:0008006" key="2">
    <source>
        <dbReference type="Google" id="ProtNLM"/>
    </source>
</evidence>
<sequence>MATVAFLHAHPDDEALATGGTMARLVDEGHRVVLIAATRGEEGEPVPGVLDDDEALGDRRTAELHAAAGILGVHRLAFLGYRDSGMADDPANDHPDCFWQADVAAAAERLGGLLDGEDPDLLVVYDPSGGYGHPDHIQVHRVGVRWASTVAGVPVRWVTMNRDAIRAAIDRAVDELASGEATWADEEMLELRRQRTEVDTFGMADDEITHAVDVTAVIDRKRDAIRAHASQVAADSFFLSMPDEAFAATFGTEWFVDPERPRNGRVQSDDLLLA</sequence>
<reference evidence="1" key="1">
    <citation type="submission" date="2018-05" db="EMBL/GenBank/DDBJ databases">
        <authorList>
            <person name="Lanie J.A."/>
            <person name="Ng W.-L."/>
            <person name="Kazmierczak K.M."/>
            <person name="Andrzejewski T.M."/>
            <person name="Davidsen T.M."/>
            <person name="Wayne K.J."/>
            <person name="Tettelin H."/>
            <person name="Glass J.I."/>
            <person name="Rusch D."/>
            <person name="Podicherti R."/>
            <person name="Tsui H.-C.T."/>
            <person name="Winkler M.E."/>
        </authorList>
    </citation>
    <scope>NUCLEOTIDE SEQUENCE</scope>
</reference>
<proteinExistence type="predicted"/>
<protein>
    <recommendedName>
        <fullName evidence="2">GlcNAc-PI de-N-acetylase</fullName>
    </recommendedName>
</protein>
<dbReference type="InterPro" id="IPR024078">
    <property type="entry name" value="LmbE-like_dom_sf"/>
</dbReference>
<dbReference type="Pfam" id="PF02585">
    <property type="entry name" value="PIG-L"/>
    <property type="match status" value="1"/>
</dbReference>
<gene>
    <name evidence="1" type="ORF">METZ01_LOCUS26677</name>
</gene>
<organism evidence="1">
    <name type="scientific">marine metagenome</name>
    <dbReference type="NCBI Taxonomy" id="408172"/>
    <lineage>
        <taxon>unclassified sequences</taxon>
        <taxon>metagenomes</taxon>
        <taxon>ecological metagenomes</taxon>
    </lineage>
</organism>
<dbReference type="SUPFAM" id="SSF102588">
    <property type="entry name" value="LmbE-like"/>
    <property type="match status" value="1"/>
</dbReference>
<accession>A0A381Q858</accession>